<dbReference type="PIRSF" id="PIRSF001227">
    <property type="entry name" value="Pen_acylase"/>
    <property type="match status" value="1"/>
</dbReference>
<feature type="binding site" evidence="5">
    <location>
        <position position="376"/>
    </location>
    <ligand>
        <name>Ca(2+)</name>
        <dbReference type="ChEBI" id="CHEBI:29108"/>
    </ligand>
</feature>
<evidence type="ECO:0000256" key="1">
    <source>
        <dbReference type="ARBA" id="ARBA00006586"/>
    </source>
</evidence>
<comment type="similarity">
    <text evidence="1">Belongs to the peptidase S45 family.</text>
</comment>
<keyword evidence="2" id="KW-0378">Hydrolase</keyword>
<evidence type="ECO:0000313" key="9">
    <source>
        <dbReference type="Proteomes" id="UP001144396"/>
    </source>
</evidence>
<dbReference type="InterPro" id="IPR023343">
    <property type="entry name" value="Penicillin_amidase_dom1"/>
</dbReference>
<accession>A0A9W6CX60</accession>
<dbReference type="PANTHER" id="PTHR34218:SF4">
    <property type="entry name" value="ACYL-HOMOSERINE LACTONE ACYLASE QUIP"/>
    <property type="match status" value="1"/>
</dbReference>
<dbReference type="AlphaFoldDB" id="A0A9W6CX60"/>
<feature type="compositionally biased region" description="Acidic residues" evidence="6">
    <location>
        <begin position="244"/>
        <end position="253"/>
    </location>
</feature>
<dbReference type="SUPFAM" id="SSF56235">
    <property type="entry name" value="N-terminal nucleophile aminohydrolases (Ntn hydrolases)"/>
    <property type="match status" value="1"/>
</dbReference>
<dbReference type="Gene3D" id="2.30.120.10">
    <property type="match status" value="1"/>
</dbReference>
<keyword evidence="5" id="KW-0106">Calcium</keyword>
<dbReference type="CDD" id="cd03747">
    <property type="entry name" value="Ntn_PGA_like"/>
    <property type="match status" value="1"/>
</dbReference>
<evidence type="ECO:0000256" key="5">
    <source>
        <dbReference type="PIRSR" id="PIRSR001227-2"/>
    </source>
</evidence>
<organism evidence="8 9">
    <name type="scientific">Agromyces rhizosphaerae</name>
    <dbReference type="NCBI Taxonomy" id="88374"/>
    <lineage>
        <taxon>Bacteria</taxon>
        <taxon>Bacillati</taxon>
        <taxon>Actinomycetota</taxon>
        <taxon>Actinomycetes</taxon>
        <taxon>Micrococcales</taxon>
        <taxon>Microbacteriaceae</taxon>
        <taxon>Agromyces</taxon>
    </lineage>
</organism>
<dbReference type="GO" id="GO:0046872">
    <property type="term" value="F:metal ion binding"/>
    <property type="evidence" value="ECO:0007669"/>
    <property type="project" value="UniProtKB-KW"/>
</dbReference>
<name>A0A9W6CX60_9MICO</name>
<evidence type="ECO:0000256" key="4">
    <source>
        <dbReference type="PIRSR" id="PIRSR001227-1"/>
    </source>
</evidence>
<feature type="compositionally biased region" description="Low complexity" evidence="6">
    <location>
        <begin position="254"/>
        <end position="263"/>
    </location>
</feature>
<dbReference type="InterPro" id="IPR014395">
    <property type="entry name" value="Pen/GL7ACA/AHL_acylase"/>
</dbReference>
<feature type="active site" description="Nucleophile" evidence="4">
    <location>
        <position position="298"/>
    </location>
</feature>
<evidence type="ECO:0000256" key="6">
    <source>
        <dbReference type="SAM" id="MobiDB-lite"/>
    </source>
</evidence>
<reference evidence="8" key="1">
    <citation type="submission" date="2022-12" db="EMBL/GenBank/DDBJ databases">
        <title>Reference genome sequencing for broad-spectrum identification of bacterial and archaeal isolates by mass spectrometry.</title>
        <authorList>
            <person name="Sekiguchi Y."/>
            <person name="Tourlousse D.M."/>
        </authorList>
    </citation>
    <scope>NUCLEOTIDE SEQUENCE</scope>
    <source>
        <strain evidence="8">14</strain>
    </source>
</reference>
<keyword evidence="9" id="KW-1185">Reference proteome</keyword>
<proteinExistence type="inferred from homology"/>
<keyword evidence="7" id="KW-0812">Transmembrane</keyword>
<dbReference type="PANTHER" id="PTHR34218">
    <property type="entry name" value="PEPTIDASE S45 PENICILLIN AMIDASE"/>
    <property type="match status" value="1"/>
</dbReference>
<dbReference type="InterPro" id="IPR029055">
    <property type="entry name" value="Ntn_hydrolases_N"/>
</dbReference>
<feature type="region of interest" description="Disordered" evidence="6">
    <location>
        <begin position="237"/>
        <end position="263"/>
    </location>
</feature>
<dbReference type="EMBL" id="BSDP01000001">
    <property type="protein sequence ID" value="GLI28414.1"/>
    <property type="molecule type" value="Genomic_DNA"/>
</dbReference>
<dbReference type="InterPro" id="IPR043146">
    <property type="entry name" value="Penicillin_amidase_N_B-knob"/>
</dbReference>
<dbReference type="InterPro" id="IPR043147">
    <property type="entry name" value="Penicillin_amidase_A-knob"/>
</dbReference>
<dbReference type="Gene3D" id="1.10.439.10">
    <property type="entry name" value="Penicillin Amidohydrolase, domain 1"/>
    <property type="match status" value="1"/>
</dbReference>
<evidence type="ECO:0000313" key="8">
    <source>
        <dbReference type="EMBL" id="GLI28414.1"/>
    </source>
</evidence>
<dbReference type="GO" id="GO:0016811">
    <property type="term" value="F:hydrolase activity, acting on carbon-nitrogen (but not peptide) bonds, in linear amides"/>
    <property type="evidence" value="ECO:0007669"/>
    <property type="project" value="InterPro"/>
</dbReference>
<comment type="cofactor">
    <cofactor evidence="5">
        <name>Ca(2+)</name>
        <dbReference type="ChEBI" id="CHEBI:29108"/>
    </cofactor>
    <text evidence="5">Binds 1 Ca(2+) ion per dimer.</text>
</comment>
<gene>
    <name evidence="8" type="ORF">ARHIZOSPH14_26560</name>
</gene>
<comment type="caution">
    <text evidence="8">The sequence shown here is derived from an EMBL/GenBank/DDBJ whole genome shotgun (WGS) entry which is preliminary data.</text>
</comment>
<keyword evidence="3" id="KW-0865">Zymogen</keyword>
<dbReference type="InterPro" id="IPR002692">
    <property type="entry name" value="S45"/>
</dbReference>
<evidence type="ECO:0000256" key="7">
    <source>
        <dbReference type="SAM" id="Phobius"/>
    </source>
</evidence>
<feature type="binding site" evidence="5">
    <location>
        <position position="379"/>
    </location>
    <ligand>
        <name>Ca(2+)</name>
        <dbReference type="ChEBI" id="CHEBI:29108"/>
    </ligand>
</feature>
<dbReference type="Pfam" id="PF01804">
    <property type="entry name" value="Penicil_amidase"/>
    <property type="match status" value="1"/>
</dbReference>
<feature type="transmembrane region" description="Helical" evidence="7">
    <location>
        <begin position="12"/>
        <end position="37"/>
    </location>
</feature>
<dbReference type="Gene3D" id="1.10.1400.10">
    <property type="match status" value="1"/>
</dbReference>
<feature type="binding site" evidence="5">
    <location>
        <position position="206"/>
    </location>
    <ligand>
        <name>Ca(2+)</name>
        <dbReference type="ChEBI" id="CHEBI:29108"/>
    </ligand>
</feature>
<dbReference type="Gene3D" id="3.60.20.10">
    <property type="entry name" value="Glutamine Phosphoribosylpyrophosphate, subunit 1, domain 1"/>
    <property type="match status" value="1"/>
</dbReference>
<dbReference type="RefSeq" id="WP_281885775.1">
    <property type="nucleotide sequence ID" value="NZ_BSDP01000001.1"/>
</dbReference>
<protein>
    <submittedName>
        <fullName evidence="8">Penicillin amidase</fullName>
    </submittedName>
</protein>
<dbReference type="Proteomes" id="UP001144396">
    <property type="component" value="Unassembled WGS sequence"/>
</dbReference>
<dbReference type="GO" id="GO:0017000">
    <property type="term" value="P:antibiotic biosynthetic process"/>
    <property type="evidence" value="ECO:0007669"/>
    <property type="project" value="InterPro"/>
</dbReference>
<evidence type="ECO:0000256" key="2">
    <source>
        <dbReference type="ARBA" id="ARBA00022801"/>
    </source>
</evidence>
<keyword evidence="7" id="KW-1133">Transmembrane helix</keyword>
<evidence type="ECO:0000256" key="3">
    <source>
        <dbReference type="ARBA" id="ARBA00023145"/>
    </source>
</evidence>
<keyword evidence="5" id="KW-0479">Metal-binding</keyword>
<sequence>MGSDRPRTHRHRITAFFVSLLVLLLVAVVVGAGVGWWTVQRSFPETSGRIEVAGLDQPAVVYRDDAGVPQVVAETTADLFFTQGWVHAQDRFWEMDYRRHAASGRLAELLGEQYVASDALVRTLGWRQVAEREVEEFDDTTRAAYEAYAAGVNAYLDTRGGADLSIEYVLLALQLPGYEPEPWTPADSVAWLKAAAWDQRANLDDELDRALLSTALPAEEVERLHPGFDYDAAPTIIGDPPPLPDEEGEDAEAEGASTGATDATDQDAEVLAAPLAELRARLDALPGVLTTPGAEIGSNSWVVDGSHTASELPLLAGDPHLEAALPSAWTQSGLRCAPVSEECPYEVSGFGFAGVPGIIAGHNAAIAWTPTNLLADTTDLYVERVDGGEYLQDDTMVSFEERREVIEVAGGAPVTITVRSTGHGPLVTGLDDGFDAVAEGYPEAAGFDDARYELALQWTGFTPSRTARAILEMNRAAGWRSFREAAERWDLPAQNLLFADVNGNIGSQAVGRVPVRETGDGTFPVPGWDTDYRWSGVVPFDEMPRESNPDRGYLVAANTPPLDAGDGPMLTQDWSQGYRAARIDRVLRESIDAEQPVSLATMANLQFDQVDPAAAMLLPALAELSLEGDAARGRQLLEDWDGVSDVDSAGAAYFQVVWGTLLGDMFAELPASTLPAGGDRWIRVVDGLLDEPEAQWWVDDAAGVDGRDAMLARALTEAWQEAADRMGSEPAQWRWGRLHQLDLRSRAFGETGLLPARLLLDRGPWQLGGSSAIVDATAWDARDGYAATSVPSMRMLVDLADLDASRWVNSSGASGHAFDRNYVDQTDVWSRGGTLPWPFTLERTQELAEHTLLMRPEGR</sequence>
<keyword evidence="7" id="KW-0472">Membrane</keyword>